<protein>
    <submittedName>
        <fullName evidence="8">Glycosyltransferase, GT2 family</fullName>
    </submittedName>
</protein>
<dbReference type="PANTHER" id="PTHR43646:SF2">
    <property type="entry name" value="GLYCOSYLTRANSFERASE 2-LIKE DOMAIN-CONTAINING PROTEIN"/>
    <property type="match status" value="1"/>
</dbReference>
<keyword evidence="2" id="KW-1003">Cell membrane</keyword>
<organism evidence="8 9">
    <name type="scientific">Saccharicrinis carchari</name>
    <dbReference type="NCBI Taxonomy" id="1168039"/>
    <lineage>
        <taxon>Bacteria</taxon>
        <taxon>Pseudomonadati</taxon>
        <taxon>Bacteroidota</taxon>
        <taxon>Bacteroidia</taxon>
        <taxon>Marinilabiliales</taxon>
        <taxon>Marinilabiliaceae</taxon>
        <taxon>Saccharicrinis</taxon>
    </lineage>
</organism>
<evidence type="ECO:0000256" key="1">
    <source>
        <dbReference type="ARBA" id="ARBA00004236"/>
    </source>
</evidence>
<gene>
    <name evidence="8" type="ORF">SAMN06265379_11042</name>
</gene>
<comment type="subcellular location">
    <subcellularLocation>
        <location evidence="1">Cell membrane</location>
    </subcellularLocation>
</comment>
<evidence type="ECO:0000256" key="2">
    <source>
        <dbReference type="ARBA" id="ARBA00022475"/>
    </source>
</evidence>
<dbReference type="AlphaFoldDB" id="A0A521EPB0"/>
<dbReference type="CDD" id="cd00761">
    <property type="entry name" value="Glyco_tranf_GTA_type"/>
    <property type="match status" value="1"/>
</dbReference>
<dbReference type="RefSeq" id="WP_142534366.1">
    <property type="nucleotide sequence ID" value="NZ_FXTB01000010.1"/>
</dbReference>
<reference evidence="8 9" key="1">
    <citation type="submission" date="2017-05" db="EMBL/GenBank/DDBJ databases">
        <authorList>
            <person name="Varghese N."/>
            <person name="Submissions S."/>
        </authorList>
    </citation>
    <scope>NUCLEOTIDE SEQUENCE [LARGE SCALE GENOMIC DNA]</scope>
    <source>
        <strain evidence="8 9">DSM 27040</strain>
    </source>
</reference>
<dbReference type="OrthoDB" id="9811884at2"/>
<dbReference type="SUPFAM" id="SSF53448">
    <property type="entry name" value="Nucleotide-diphospho-sugar transferases"/>
    <property type="match status" value="1"/>
</dbReference>
<dbReference type="InterPro" id="IPR029044">
    <property type="entry name" value="Nucleotide-diphossugar_trans"/>
</dbReference>
<dbReference type="Proteomes" id="UP000319040">
    <property type="component" value="Unassembled WGS sequence"/>
</dbReference>
<name>A0A521EPB0_SACCC</name>
<keyword evidence="6" id="KW-0812">Transmembrane</keyword>
<keyword evidence="3" id="KW-0328">Glycosyltransferase</keyword>
<evidence type="ECO:0000256" key="5">
    <source>
        <dbReference type="ARBA" id="ARBA00023136"/>
    </source>
</evidence>
<dbReference type="EMBL" id="FXTB01000010">
    <property type="protein sequence ID" value="SMO85754.1"/>
    <property type="molecule type" value="Genomic_DNA"/>
</dbReference>
<evidence type="ECO:0000313" key="8">
    <source>
        <dbReference type="EMBL" id="SMO85754.1"/>
    </source>
</evidence>
<keyword evidence="6" id="KW-1133">Transmembrane helix</keyword>
<keyword evidence="9" id="KW-1185">Reference proteome</keyword>
<dbReference type="Gene3D" id="3.90.550.10">
    <property type="entry name" value="Spore Coat Polysaccharide Biosynthesis Protein SpsA, Chain A"/>
    <property type="match status" value="1"/>
</dbReference>
<sequence>MLNNTGKDHIKDRKTTKSMAIAPSVSFIIIGRNEGWRLPLCLKSTVKAIDACQIQAEIIYVDSQSTDDSLNVAKSFEMVKCFLITGTYNAAIARNIGVKEAQGQNLIFLDGDMEINPDFLNLILDSDGNLKYDFVSGNFMNYYYDNEGNFLRKDFYRKIYCDKDTIQYTTGGLFAIKRSHWESVGGMRNKYKKGQDLDLGYRLAKKGIPLLRKKERMANHHTIDYKDKKRLWRSIFDGSQVYPRVVLYRDNIFNKYVLKRMLTSDPTLILFITSVQLSLILKCALPMLGYVLLTALGVAYAMRKTVFKGYMNRLLNHILKDLVNLFALLFYYPTNNVDVEYERVIRKD</sequence>
<keyword evidence="5 6" id="KW-0472">Membrane</keyword>
<evidence type="ECO:0000256" key="6">
    <source>
        <dbReference type="SAM" id="Phobius"/>
    </source>
</evidence>
<accession>A0A521EPB0</accession>
<feature type="transmembrane region" description="Helical" evidence="6">
    <location>
        <begin position="279"/>
        <end position="302"/>
    </location>
</feature>
<proteinExistence type="predicted"/>
<dbReference type="Pfam" id="PF00535">
    <property type="entry name" value="Glycos_transf_2"/>
    <property type="match status" value="1"/>
</dbReference>
<evidence type="ECO:0000256" key="3">
    <source>
        <dbReference type="ARBA" id="ARBA00022676"/>
    </source>
</evidence>
<dbReference type="PANTHER" id="PTHR43646">
    <property type="entry name" value="GLYCOSYLTRANSFERASE"/>
    <property type="match status" value="1"/>
</dbReference>
<evidence type="ECO:0000259" key="7">
    <source>
        <dbReference type="Pfam" id="PF00535"/>
    </source>
</evidence>
<evidence type="ECO:0000313" key="9">
    <source>
        <dbReference type="Proteomes" id="UP000319040"/>
    </source>
</evidence>
<dbReference type="InterPro" id="IPR001173">
    <property type="entry name" value="Glyco_trans_2-like"/>
</dbReference>
<evidence type="ECO:0000256" key="4">
    <source>
        <dbReference type="ARBA" id="ARBA00022679"/>
    </source>
</evidence>
<dbReference type="GO" id="GO:0005886">
    <property type="term" value="C:plasma membrane"/>
    <property type="evidence" value="ECO:0007669"/>
    <property type="project" value="UniProtKB-SubCell"/>
</dbReference>
<feature type="domain" description="Glycosyltransferase 2-like" evidence="7">
    <location>
        <begin position="26"/>
        <end position="179"/>
    </location>
</feature>
<dbReference type="GO" id="GO:0016757">
    <property type="term" value="F:glycosyltransferase activity"/>
    <property type="evidence" value="ECO:0007669"/>
    <property type="project" value="UniProtKB-KW"/>
</dbReference>
<keyword evidence="4 8" id="KW-0808">Transferase</keyword>